<evidence type="ECO:0000256" key="1">
    <source>
        <dbReference type="SAM" id="MobiDB-lite"/>
    </source>
</evidence>
<feature type="region of interest" description="Disordered" evidence="1">
    <location>
        <begin position="1"/>
        <end position="27"/>
    </location>
</feature>
<protein>
    <submittedName>
        <fullName evidence="2">Uncharacterized protein</fullName>
    </submittedName>
</protein>
<feature type="compositionally biased region" description="Low complexity" evidence="1">
    <location>
        <begin position="14"/>
        <end position="23"/>
    </location>
</feature>
<dbReference type="Proteomes" id="UP001360560">
    <property type="component" value="Unassembled WGS sequence"/>
</dbReference>
<feature type="compositionally biased region" description="Basic and acidic residues" evidence="1">
    <location>
        <begin position="171"/>
        <end position="185"/>
    </location>
</feature>
<evidence type="ECO:0000313" key="2">
    <source>
        <dbReference type="EMBL" id="GMM38293.1"/>
    </source>
</evidence>
<dbReference type="RefSeq" id="XP_064855289.1">
    <property type="nucleotide sequence ID" value="XM_064999217.1"/>
</dbReference>
<feature type="compositionally biased region" description="Acidic residues" evidence="1">
    <location>
        <begin position="356"/>
        <end position="375"/>
    </location>
</feature>
<name>A0AAV5QW08_9ASCO</name>
<gene>
    <name evidence="2" type="ORF">DASC09_056320</name>
</gene>
<feature type="compositionally biased region" description="Acidic residues" evidence="1">
    <location>
        <begin position="186"/>
        <end position="200"/>
    </location>
</feature>
<feature type="region of interest" description="Disordered" evidence="1">
    <location>
        <begin position="353"/>
        <end position="388"/>
    </location>
</feature>
<evidence type="ECO:0000313" key="3">
    <source>
        <dbReference type="Proteomes" id="UP001360560"/>
    </source>
</evidence>
<comment type="caution">
    <text evidence="2">The sequence shown here is derived from an EMBL/GenBank/DDBJ whole genome shotgun (WGS) entry which is preliminary data.</text>
</comment>
<organism evidence="2 3">
    <name type="scientific">Saccharomycopsis crataegensis</name>
    <dbReference type="NCBI Taxonomy" id="43959"/>
    <lineage>
        <taxon>Eukaryota</taxon>
        <taxon>Fungi</taxon>
        <taxon>Dikarya</taxon>
        <taxon>Ascomycota</taxon>
        <taxon>Saccharomycotina</taxon>
        <taxon>Saccharomycetes</taxon>
        <taxon>Saccharomycopsidaceae</taxon>
        <taxon>Saccharomycopsis</taxon>
    </lineage>
</organism>
<accession>A0AAV5QW08</accession>
<keyword evidence="3" id="KW-1185">Reference proteome</keyword>
<feature type="region of interest" description="Disordered" evidence="1">
    <location>
        <begin position="171"/>
        <end position="224"/>
    </location>
</feature>
<dbReference type="AlphaFoldDB" id="A0AAV5QW08"/>
<reference evidence="2 3" key="1">
    <citation type="journal article" date="2023" name="Elife">
        <title>Identification of key yeast species and microbe-microbe interactions impacting larval growth of Drosophila in the wild.</title>
        <authorList>
            <person name="Mure A."/>
            <person name="Sugiura Y."/>
            <person name="Maeda R."/>
            <person name="Honda K."/>
            <person name="Sakurai N."/>
            <person name="Takahashi Y."/>
            <person name="Watada M."/>
            <person name="Katoh T."/>
            <person name="Gotoh A."/>
            <person name="Gotoh Y."/>
            <person name="Taniguchi I."/>
            <person name="Nakamura K."/>
            <person name="Hayashi T."/>
            <person name="Katayama T."/>
            <person name="Uemura T."/>
            <person name="Hattori Y."/>
        </authorList>
    </citation>
    <scope>NUCLEOTIDE SEQUENCE [LARGE SCALE GENOMIC DNA]</scope>
    <source>
        <strain evidence="2 3">SC-9</strain>
    </source>
</reference>
<proteinExistence type="predicted"/>
<sequence length="1054" mass="121512">MYGRPLGDSRRSRNSLPRPSSSREAAHQIPQTLGEITKKFNDYLITVGVREKLTSFVTATSKFLKRRKLFFVQNDITQTFHEFLSEKVYHDSTNGFPFKGFTKLIDHAIYLYMGQSNFKEVFKNRKRPNTAYITDNNCQVIFPDEKEAEKLLRITRKITLGDIQRYIEKKLPRHADPDASDHDSDMSESEQSLEELEEESNGYADHQAADNGSLEEQEKGSGFRNLNNSYQEMEWEKPATPIHNGSNFGRHNNMTNGIEDVEQDEDDPINDDFEFGGYSEEPDNESFSVAAPKESITNADVTSSTTNETKMSEKLAKGHSIYDSIHELAKTLNNNDLRSFHINEVIMVIDQLNAESDSENEDMDFNSDDGRDDDPPEYRPRQAPKEPTTVLGYHDKLTNYEKHDISCIPSVTDLIHLDGENDSKKETIEKLIKIFDITKPRIGGSYLEAVKTVLRGGTGVQSFFESVSISESLFKLDTIMGSLLGNSIRLENIKSQVTYYSPLYNVINALLENENIFAYISNKEYRNEAYSKSSIFQEAYAKENQGLTYIYVDLYCDQVKNLLKGNNSKGHTCLLYQIINIPPEARASNIFKISSCVTQNIQEAVEFSLQEIEVINSLIGAFKFNNVQVVPIISTSDIPSKSMLFSLKSASARKPCGLCDNMRLTEDSDLFFDIQDITNDLSYNGRETTNEEIFFKTSPMLRNHFSNKWQLPFDPYMTRVSQFKTIFRIIYRVLHSKEREIVNGIAKRIESPYLEDAFKTEFPEEDRSRISVDILPYRLLPGFDYDKAINVLPVLVYEMSDSFGDDVKWMLMLFFEYQYILKKYEYSAEDLKFLKAFPGIFFSCMRKRFPPTEAKNRSFYTLPLHQIHHIPKIVEAVGPIANFGSQGLRKELSYIKQVVKSSRYNPEAYNYKLAIYNNLRFQDIRSWVPKPDIELGGDRYGATEMHFSKAFISKFQLTIKCCYVSIGTKLIKIKRFGVRDEGNKRAYAFRGKVILDSKRKFFYGTTKEILYAKIDLIDEFVERTDDFLVKDIDHIYYGCDYFKKDGKMVLIRCS</sequence>
<dbReference type="EMBL" id="BTFZ01000019">
    <property type="protein sequence ID" value="GMM38293.1"/>
    <property type="molecule type" value="Genomic_DNA"/>
</dbReference>
<dbReference type="GeneID" id="90076282"/>